<organism evidence="3 4">
    <name type="scientific">Deinococcus gobiensis (strain DSM 21396 / JCM 16679 / CGMCC 1.7299 / I-0)</name>
    <dbReference type="NCBI Taxonomy" id="745776"/>
    <lineage>
        <taxon>Bacteria</taxon>
        <taxon>Thermotogati</taxon>
        <taxon>Deinococcota</taxon>
        <taxon>Deinococci</taxon>
        <taxon>Deinococcales</taxon>
        <taxon>Deinococcaceae</taxon>
        <taxon>Deinococcus</taxon>
    </lineage>
</organism>
<feature type="region of interest" description="Disordered" evidence="1">
    <location>
        <begin position="70"/>
        <end position="96"/>
    </location>
</feature>
<protein>
    <submittedName>
        <fullName evidence="3">Uncharacterized protein</fullName>
    </submittedName>
</protein>
<keyword evidence="2" id="KW-0812">Transmembrane</keyword>
<dbReference type="PATRIC" id="fig|745776.4.peg.1737"/>
<keyword evidence="4" id="KW-1185">Reference proteome</keyword>
<keyword evidence="2" id="KW-0472">Membrane</keyword>
<dbReference type="RefSeq" id="WP_014685100.1">
    <property type="nucleotide sequence ID" value="NC_017790.1"/>
</dbReference>
<evidence type="ECO:0000256" key="2">
    <source>
        <dbReference type="SAM" id="Phobius"/>
    </source>
</evidence>
<evidence type="ECO:0000313" key="3">
    <source>
        <dbReference type="EMBL" id="AFD25617.1"/>
    </source>
</evidence>
<gene>
    <name evidence="3" type="ordered locus">DGo_CA1690</name>
</gene>
<evidence type="ECO:0000256" key="1">
    <source>
        <dbReference type="SAM" id="MobiDB-lite"/>
    </source>
</evidence>
<dbReference type="Proteomes" id="UP000007575">
    <property type="component" value="Chromosome"/>
</dbReference>
<feature type="transmembrane region" description="Helical" evidence="2">
    <location>
        <begin position="46"/>
        <end position="67"/>
    </location>
</feature>
<dbReference type="STRING" id="745776.DGo_CA1690"/>
<evidence type="ECO:0000313" key="4">
    <source>
        <dbReference type="Proteomes" id="UP000007575"/>
    </source>
</evidence>
<name>H8GVQ5_DEIGI</name>
<proteinExistence type="predicted"/>
<dbReference type="HOGENOM" id="CLU_183617_0_0_0"/>
<dbReference type="AlphaFoldDB" id="H8GVQ5"/>
<dbReference type="KEGG" id="dgo:DGo_CA1690"/>
<keyword evidence="2" id="KW-1133">Transmembrane helix</keyword>
<sequence length="96" mass="9801">MTRVAFFLLGVALLAITALGALWLLGQLLAGLGAFLAGTAGVLLRLLWFLAVAGLLGGVAFFLASAWRPAGRGSGPQHRVVPAAPAPVPAPTEETR</sequence>
<reference evidence="3 4" key="1">
    <citation type="journal article" date="2012" name="PLoS ONE">
        <title>Genome sequence and transcriptome analysis of the radioresistant bacterium Deinococcus gobiensis: insights into the extreme environmental adaptations.</title>
        <authorList>
            <person name="Yuan M."/>
            <person name="Chen M."/>
            <person name="Zhang W."/>
            <person name="Lu W."/>
            <person name="Wang J."/>
            <person name="Yang M."/>
            <person name="Zhao P."/>
            <person name="Tang R."/>
            <person name="Li X."/>
            <person name="Hao Y."/>
            <person name="Zhou Z."/>
            <person name="Zhan Y."/>
            <person name="Yu H."/>
            <person name="Teng C."/>
            <person name="Yan Y."/>
            <person name="Ping S."/>
            <person name="Wang Y."/>
            <person name="Lin M."/>
        </authorList>
    </citation>
    <scope>NUCLEOTIDE SEQUENCE [LARGE SCALE GENOMIC DNA]</scope>
    <source>
        <strain evidence="3 4">I-0</strain>
    </source>
</reference>
<dbReference type="EMBL" id="CP002191">
    <property type="protein sequence ID" value="AFD25617.1"/>
    <property type="molecule type" value="Genomic_DNA"/>
</dbReference>
<accession>H8GVQ5</accession>